<feature type="chain" id="PRO_5007798049" evidence="1">
    <location>
        <begin position="32"/>
        <end position="269"/>
    </location>
</feature>
<evidence type="ECO:0000259" key="2">
    <source>
        <dbReference type="Pfam" id="PF07589"/>
    </source>
</evidence>
<dbReference type="STRING" id="1134435.AC731_011940"/>
<dbReference type="NCBIfam" id="NF038132">
    <property type="entry name" value="PEP_NF038132"/>
    <property type="match status" value="1"/>
</dbReference>
<evidence type="ECO:0000313" key="3">
    <source>
        <dbReference type="EMBL" id="AMO37590.1"/>
    </source>
</evidence>
<reference evidence="4" key="1">
    <citation type="submission" date="2016-03" db="EMBL/GenBank/DDBJ databases">
        <authorList>
            <person name="Ma C."/>
            <person name="Zhou S."/>
            <person name="Yang G."/>
        </authorList>
    </citation>
    <scope>NUCLEOTIDE SEQUENCE [LARGE SCALE GENOMIC DNA]</scope>
    <source>
        <strain evidence="4">SgZ-1</strain>
    </source>
</reference>
<feature type="domain" description="Ice-binding protein C-terminal" evidence="2">
    <location>
        <begin position="243"/>
        <end position="265"/>
    </location>
</feature>
<organism evidence="3 4">
    <name type="scientific">Thauera humireducens</name>
    <dbReference type="NCBI Taxonomy" id="1134435"/>
    <lineage>
        <taxon>Bacteria</taxon>
        <taxon>Pseudomonadati</taxon>
        <taxon>Pseudomonadota</taxon>
        <taxon>Betaproteobacteria</taxon>
        <taxon>Rhodocyclales</taxon>
        <taxon>Zoogloeaceae</taxon>
        <taxon>Thauera</taxon>
    </lineage>
</organism>
<name>A0A127K6L2_9RHOO</name>
<dbReference type="NCBIfam" id="TIGR02595">
    <property type="entry name" value="PEP_CTERM"/>
    <property type="match status" value="1"/>
</dbReference>
<dbReference type="RefSeq" id="WP_004263853.1">
    <property type="nucleotide sequence ID" value="NZ_CP014646.1"/>
</dbReference>
<evidence type="ECO:0000313" key="4">
    <source>
        <dbReference type="Proteomes" id="UP000036902"/>
    </source>
</evidence>
<dbReference type="KEGG" id="thu:AC731_011940"/>
<sequence>MSYKNLFLPKRVMLSSLTAATALCFSAMASAAPTAFDGGLPSGWTGVGGFGTSGADGVVTASPEGGAYGWVSTNNGVSGATLAGVGGTNGSRVLSSVFSASAGDSLEFHFNYVTSDGGAYSDYAWARLLLSDLTQVAVLFTARTTPDGNSVPGVGLPDIAAEIEPSFVTINEGAPTWSPLGSSSNTCFDEGCGYSGWIKSKYSILNAGNYILEFGVANWEDGSYQSGLAFDGITVGGTPVENPIPEPGSLALLGLGLAGLAWGRRRQAA</sequence>
<proteinExistence type="predicted"/>
<feature type="signal peptide" evidence="1">
    <location>
        <begin position="1"/>
        <end position="31"/>
    </location>
</feature>
<protein>
    <submittedName>
        <fullName evidence="3">PEP-CTERM sorting domain-containing protein</fullName>
    </submittedName>
</protein>
<keyword evidence="1" id="KW-0732">Signal</keyword>
<keyword evidence="4" id="KW-1185">Reference proteome</keyword>
<evidence type="ECO:0000256" key="1">
    <source>
        <dbReference type="SAM" id="SignalP"/>
    </source>
</evidence>
<dbReference type="Pfam" id="PF07589">
    <property type="entry name" value="PEP-CTERM"/>
    <property type="match status" value="1"/>
</dbReference>
<dbReference type="EMBL" id="CP014646">
    <property type="protein sequence ID" value="AMO37590.1"/>
    <property type="molecule type" value="Genomic_DNA"/>
</dbReference>
<accession>A0A127K6L2</accession>
<dbReference type="Proteomes" id="UP000036902">
    <property type="component" value="Chromosome"/>
</dbReference>
<gene>
    <name evidence="3" type="ORF">AC731_011940</name>
</gene>
<dbReference type="AlphaFoldDB" id="A0A127K6L2"/>
<dbReference type="InterPro" id="IPR013424">
    <property type="entry name" value="Ice-binding_C"/>
</dbReference>